<dbReference type="Proteomes" id="UP000024635">
    <property type="component" value="Unassembled WGS sequence"/>
</dbReference>
<organism evidence="2 3">
    <name type="scientific">Ancylostoma ceylanicum</name>
    <dbReference type="NCBI Taxonomy" id="53326"/>
    <lineage>
        <taxon>Eukaryota</taxon>
        <taxon>Metazoa</taxon>
        <taxon>Ecdysozoa</taxon>
        <taxon>Nematoda</taxon>
        <taxon>Chromadorea</taxon>
        <taxon>Rhabditida</taxon>
        <taxon>Rhabditina</taxon>
        <taxon>Rhabditomorpha</taxon>
        <taxon>Strongyloidea</taxon>
        <taxon>Ancylostomatidae</taxon>
        <taxon>Ancylostomatinae</taxon>
        <taxon>Ancylostoma</taxon>
    </lineage>
</organism>
<evidence type="ECO:0000313" key="3">
    <source>
        <dbReference type="Proteomes" id="UP000024635"/>
    </source>
</evidence>
<comment type="caution">
    <text evidence="2">The sequence shown here is derived from an EMBL/GenBank/DDBJ whole genome shotgun (WGS) entry which is preliminary data.</text>
</comment>
<protein>
    <submittedName>
        <fullName evidence="2">Uncharacterized protein</fullName>
    </submittedName>
</protein>
<sequence>MRTWANIYSAAPAGSPQAGERAGLPAGPPPHSVQFRTSSRSKCIFRATVACRNYCTKAFADSPRTRYKCFFFATDYLAGHD</sequence>
<feature type="region of interest" description="Disordered" evidence="1">
    <location>
        <begin position="1"/>
        <end position="31"/>
    </location>
</feature>
<proteinExistence type="predicted"/>
<evidence type="ECO:0000313" key="2">
    <source>
        <dbReference type="EMBL" id="EYC02202.1"/>
    </source>
</evidence>
<dbReference type="AlphaFoldDB" id="A0A016THS3"/>
<name>A0A016THS3_9BILA</name>
<dbReference type="EMBL" id="JARK01001437">
    <property type="protein sequence ID" value="EYC02202.1"/>
    <property type="molecule type" value="Genomic_DNA"/>
</dbReference>
<evidence type="ECO:0000256" key="1">
    <source>
        <dbReference type="SAM" id="MobiDB-lite"/>
    </source>
</evidence>
<reference evidence="3" key="1">
    <citation type="journal article" date="2015" name="Nat. Genet.">
        <title>The genome and transcriptome of the zoonotic hookworm Ancylostoma ceylanicum identify infection-specific gene families.</title>
        <authorList>
            <person name="Schwarz E.M."/>
            <person name="Hu Y."/>
            <person name="Antoshechkin I."/>
            <person name="Miller M.M."/>
            <person name="Sternberg P.W."/>
            <person name="Aroian R.V."/>
        </authorList>
    </citation>
    <scope>NUCLEOTIDE SEQUENCE</scope>
    <source>
        <strain evidence="3">HY135</strain>
    </source>
</reference>
<keyword evidence="3" id="KW-1185">Reference proteome</keyword>
<gene>
    <name evidence="2" type="primary">Acey_s0101.g3364</name>
    <name evidence="2" type="ORF">Y032_0101g3364</name>
</gene>
<accession>A0A016THS3</accession>